<keyword evidence="4" id="KW-1185">Reference proteome</keyword>
<reference evidence="3" key="1">
    <citation type="submission" date="2023-06" db="EMBL/GenBank/DDBJ databases">
        <authorList>
            <person name="Zhang S."/>
        </authorList>
    </citation>
    <scope>NUCLEOTIDE SEQUENCE</scope>
    <source>
        <strain evidence="3">SG2303</strain>
    </source>
</reference>
<dbReference type="PANTHER" id="PTHR11328:SF24">
    <property type="entry name" value="MAJOR FACILITATOR SUPERFAMILY (MFS) PROFILE DOMAIN-CONTAINING PROTEIN"/>
    <property type="match status" value="1"/>
</dbReference>
<feature type="transmembrane region" description="Helical" evidence="2">
    <location>
        <begin position="377"/>
        <end position="398"/>
    </location>
</feature>
<dbReference type="EMBL" id="JAUEDK010000015">
    <property type="protein sequence ID" value="MDN0075245.1"/>
    <property type="molecule type" value="Genomic_DNA"/>
</dbReference>
<keyword evidence="2" id="KW-0472">Membrane</keyword>
<gene>
    <name evidence="3" type="ORF">QU481_10120</name>
</gene>
<dbReference type="Gene3D" id="1.20.1250.20">
    <property type="entry name" value="MFS general substrate transporter like domains"/>
    <property type="match status" value="2"/>
</dbReference>
<feature type="transmembrane region" description="Helical" evidence="2">
    <location>
        <begin position="305"/>
        <end position="330"/>
    </location>
</feature>
<evidence type="ECO:0000313" key="3">
    <source>
        <dbReference type="EMBL" id="MDN0075245.1"/>
    </source>
</evidence>
<name>A0ABT7XND1_9NEIS</name>
<feature type="transmembrane region" description="Helical" evidence="2">
    <location>
        <begin position="30"/>
        <end position="50"/>
    </location>
</feature>
<organism evidence="3 4">
    <name type="scientific">Crenobacter oryzisoli</name>
    <dbReference type="NCBI Taxonomy" id="3056844"/>
    <lineage>
        <taxon>Bacteria</taxon>
        <taxon>Pseudomonadati</taxon>
        <taxon>Pseudomonadota</taxon>
        <taxon>Betaproteobacteria</taxon>
        <taxon>Neisseriales</taxon>
        <taxon>Neisseriaceae</taxon>
        <taxon>Crenobacter</taxon>
    </lineage>
</organism>
<dbReference type="InterPro" id="IPR039672">
    <property type="entry name" value="MFS_2"/>
</dbReference>
<dbReference type="SUPFAM" id="SSF103473">
    <property type="entry name" value="MFS general substrate transporter"/>
    <property type="match status" value="1"/>
</dbReference>
<feature type="transmembrane region" description="Helical" evidence="2">
    <location>
        <begin position="281"/>
        <end position="299"/>
    </location>
</feature>
<keyword evidence="2" id="KW-1133">Transmembrane helix</keyword>
<feature type="transmembrane region" description="Helical" evidence="2">
    <location>
        <begin position="71"/>
        <end position="90"/>
    </location>
</feature>
<accession>A0ABT7XND1</accession>
<dbReference type="Pfam" id="PF13347">
    <property type="entry name" value="MFS_2"/>
    <property type="match status" value="1"/>
</dbReference>
<feature type="transmembrane region" description="Helical" evidence="2">
    <location>
        <begin position="218"/>
        <end position="241"/>
    </location>
</feature>
<keyword evidence="2" id="KW-0812">Transmembrane</keyword>
<evidence type="ECO:0000313" key="4">
    <source>
        <dbReference type="Proteomes" id="UP001168540"/>
    </source>
</evidence>
<comment type="similarity">
    <text evidence="1">Belongs to the sodium:galactoside symporter (TC 2.A.2) family.</text>
</comment>
<dbReference type="PANTHER" id="PTHR11328">
    <property type="entry name" value="MAJOR FACILITATOR SUPERFAMILY DOMAIN-CONTAINING PROTEIN"/>
    <property type="match status" value="1"/>
</dbReference>
<feature type="transmembrane region" description="Helical" evidence="2">
    <location>
        <begin position="102"/>
        <end position="125"/>
    </location>
</feature>
<feature type="transmembrane region" description="Helical" evidence="2">
    <location>
        <begin position="137"/>
        <end position="159"/>
    </location>
</feature>
<evidence type="ECO:0000256" key="1">
    <source>
        <dbReference type="ARBA" id="ARBA00009617"/>
    </source>
</evidence>
<protein>
    <submittedName>
        <fullName evidence="3">MFS transporter</fullName>
    </submittedName>
</protein>
<evidence type="ECO:0000256" key="2">
    <source>
        <dbReference type="SAM" id="Phobius"/>
    </source>
</evidence>
<dbReference type="Proteomes" id="UP001168540">
    <property type="component" value="Unassembled WGS sequence"/>
</dbReference>
<feature type="transmembrane region" description="Helical" evidence="2">
    <location>
        <begin position="342"/>
        <end position="365"/>
    </location>
</feature>
<feature type="transmembrane region" description="Helical" evidence="2">
    <location>
        <begin position="247"/>
        <end position="269"/>
    </location>
</feature>
<feature type="transmembrane region" description="Helical" evidence="2">
    <location>
        <begin position="171"/>
        <end position="197"/>
    </location>
</feature>
<comment type="caution">
    <text evidence="3">The sequence shown here is derived from an EMBL/GenBank/DDBJ whole genome shotgun (WGS) entry which is preliminary data.</text>
</comment>
<sequence length="413" mass="43322">MKALFAYGLLGLPLAMVALPVYVQAPTFYAARLGLPLGLTGMVLFAARLFDTVQDPWLGRLIDALYQRGQLRRLLWGAALLLALAFYGLWRPPLGGATALAVWFALMLAGCYLAHSVLNIAYLAWGARLAERQRVAAAAWREGAGLVGVVVASVVPAWLLHQPAALAERGLGGFVLGFALLLGVALAALFAAAPVWCERGEPARSNWRAPLANPAFRRLLLPYFLNALSVSIPATLALFFIDDRIGAPQWAGGFLAAYFLAGAAGLPAWTRLAGWLGVASAWRWGMLAAVVAFASAVTLGPGEAWAYLAVCVLAGLALGADLALPPVLLARLIPAEQAPAGYFGLWSLLGKLALALSGLALPLLAQLGYRPGHAGEAGLALALVYAGLPCLIKLLALVTLRGGWLERPVAAAS</sequence>
<proteinExistence type="inferred from homology"/>
<dbReference type="RefSeq" id="WP_289829844.1">
    <property type="nucleotide sequence ID" value="NZ_JAUEDK010000015.1"/>
</dbReference>
<dbReference type="InterPro" id="IPR036259">
    <property type="entry name" value="MFS_trans_sf"/>
</dbReference>